<name>A0A0L9TUU4_PHAAN</name>
<gene>
    <name evidence="1" type="ORF">LR48_Vigan02g031700</name>
</gene>
<sequence length="230" mass="26262">MMAVENTSSLVEDGPAPCKKQLIQQREATLPWSSKPKVKSLSRLERDIRWHSLAGGKRGFIHFLEGYHVVTVLSEEAMQQAGRRDGGYGLVKGMVIAYNHAHPERMGAATDSSHGGEEWCATRRREEKGAGTCCNSCNVIEGEAMILEWKHMQEHHVQPHLEAHVEWRRSRFCLHIKRSYRSLEWVTRLKGISESLSKKTNMETLILFSHGNKLGDAHGRRLLFREFGYK</sequence>
<dbReference type="Proteomes" id="UP000053144">
    <property type="component" value="Chromosome 2"/>
</dbReference>
<dbReference type="Gramene" id="KOM34167">
    <property type="protein sequence ID" value="KOM34167"/>
    <property type="gene ID" value="LR48_Vigan02g031700"/>
</dbReference>
<reference evidence="2" key="1">
    <citation type="journal article" date="2015" name="Proc. Natl. Acad. Sci. U.S.A.">
        <title>Genome sequencing of adzuki bean (Vigna angularis) provides insight into high starch and low fat accumulation and domestication.</title>
        <authorList>
            <person name="Yang K."/>
            <person name="Tian Z."/>
            <person name="Chen C."/>
            <person name="Luo L."/>
            <person name="Zhao B."/>
            <person name="Wang Z."/>
            <person name="Yu L."/>
            <person name="Li Y."/>
            <person name="Sun Y."/>
            <person name="Li W."/>
            <person name="Chen Y."/>
            <person name="Li Y."/>
            <person name="Zhang Y."/>
            <person name="Ai D."/>
            <person name="Zhao J."/>
            <person name="Shang C."/>
            <person name="Ma Y."/>
            <person name="Wu B."/>
            <person name="Wang M."/>
            <person name="Gao L."/>
            <person name="Sun D."/>
            <person name="Zhang P."/>
            <person name="Guo F."/>
            <person name="Wang W."/>
            <person name="Li Y."/>
            <person name="Wang J."/>
            <person name="Varshney R.K."/>
            <person name="Wang J."/>
            <person name="Ling H.Q."/>
            <person name="Wan P."/>
        </authorList>
    </citation>
    <scope>NUCLEOTIDE SEQUENCE</scope>
    <source>
        <strain evidence="2">cv. Jingnong 6</strain>
    </source>
</reference>
<evidence type="ECO:0000313" key="1">
    <source>
        <dbReference type="EMBL" id="KOM34167.1"/>
    </source>
</evidence>
<dbReference type="EMBL" id="CM003372">
    <property type="protein sequence ID" value="KOM34167.1"/>
    <property type="molecule type" value="Genomic_DNA"/>
</dbReference>
<evidence type="ECO:0000313" key="2">
    <source>
        <dbReference type="Proteomes" id="UP000053144"/>
    </source>
</evidence>
<proteinExistence type="predicted"/>
<organism evidence="1 2">
    <name type="scientific">Phaseolus angularis</name>
    <name type="common">Azuki bean</name>
    <name type="synonym">Vigna angularis</name>
    <dbReference type="NCBI Taxonomy" id="3914"/>
    <lineage>
        <taxon>Eukaryota</taxon>
        <taxon>Viridiplantae</taxon>
        <taxon>Streptophyta</taxon>
        <taxon>Embryophyta</taxon>
        <taxon>Tracheophyta</taxon>
        <taxon>Spermatophyta</taxon>
        <taxon>Magnoliopsida</taxon>
        <taxon>eudicotyledons</taxon>
        <taxon>Gunneridae</taxon>
        <taxon>Pentapetalae</taxon>
        <taxon>rosids</taxon>
        <taxon>fabids</taxon>
        <taxon>Fabales</taxon>
        <taxon>Fabaceae</taxon>
        <taxon>Papilionoideae</taxon>
        <taxon>50 kb inversion clade</taxon>
        <taxon>NPAAA clade</taxon>
        <taxon>indigoferoid/millettioid clade</taxon>
        <taxon>Phaseoleae</taxon>
        <taxon>Vigna</taxon>
    </lineage>
</organism>
<protein>
    <submittedName>
        <fullName evidence="1">Uncharacterized protein</fullName>
    </submittedName>
</protein>
<accession>A0A0L9TUU4</accession>
<dbReference type="AlphaFoldDB" id="A0A0L9TUU4"/>